<evidence type="ECO:0000313" key="1">
    <source>
        <dbReference type="Proteomes" id="UP000887576"/>
    </source>
</evidence>
<protein>
    <submittedName>
        <fullName evidence="2">Uncharacterized protein</fullName>
    </submittedName>
</protein>
<accession>A0AC34RCN9</accession>
<dbReference type="WBParaSite" id="JU765_v2.g5707.t1">
    <property type="protein sequence ID" value="JU765_v2.g5707.t1"/>
    <property type="gene ID" value="JU765_v2.g5707"/>
</dbReference>
<name>A0AC34RCN9_9BILA</name>
<reference evidence="2" key="1">
    <citation type="submission" date="2022-11" db="UniProtKB">
        <authorList>
            <consortium name="WormBaseParasite"/>
        </authorList>
    </citation>
    <scope>IDENTIFICATION</scope>
</reference>
<dbReference type="Proteomes" id="UP000887576">
    <property type="component" value="Unplaced"/>
</dbReference>
<evidence type="ECO:0000313" key="2">
    <source>
        <dbReference type="WBParaSite" id="JU765_v2.g5707.t1"/>
    </source>
</evidence>
<proteinExistence type="predicted"/>
<sequence>MLVDLGIKFGDLHHYTELEDQMKTMPEIARVFPKMAEVVHIKTPTSALLKKYHFADDCCKFDNPKKLLNKPEKYLKIWGNYLQSYKFYHPFRNEIRELLTCGSDVMRTVDFFAQSIFKEDKSHKMCVHIRRGDFLTDIMLETTKEFTVPAIKFAYDYIKSEKEM</sequence>
<organism evidence="1 2">
    <name type="scientific">Panagrolaimus sp. JU765</name>
    <dbReference type="NCBI Taxonomy" id="591449"/>
    <lineage>
        <taxon>Eukaryota</taxon>
        <taxon>Metazoa</taxon>
        <taxon>Ecdysozoa</taxon>
        <taxon>Nematoda</taxon>
        <taxon>Chromadorea</taxon>
        <taxon>Rhabditida</taxon>
        <taxon>Tylenchina</taxon>
        <taxon>Panagrolaimomorpha</taxon>
        <taxon>Panagrolaimoidea</taxon>
        <taxon>Panagrolaimidae</taxon>
        <taxon>Panagrolaimus</taxon>
    </lineage>
</organism>